<feature type="domain" description="Beta-galactosidase C-terminal" evidence="1">
    <location>
        <begin position="82"/>
        <end position="139"/>
    </location>
</feature>
<sequence length="152" mass="16404">MEAPLAMWGNLFEAVEAKGIGHVRGGLTPGLAFLTERSYGKGAIVMLGAMPAGDEGELLLRHVVDHYAEAAGVTMRTDVSEGTIVAPRRYGNDLLWVIVNMNGRGGTVTLPTTGNDLLTGARLDRGPISVEPFGYRVIQLLSVQQYVRRVLR</sequence>
<dbReference type="Gene3D" id="2.60.40.1180">
    <property type="entry name" value="Golgi alpha-mannosidase II"/>
    <property type="match status" value="1"/>
</dbReference>
<dbReference type="Proteomes" id="UP000570361">
    <property type="component" value="Unassembled WGS sequence"/>
</dbReference>
<name>A0A7W5FP26_9BACL</name>
<comment type="caution">
    <text evidence="2">The sequence shown here is derived from an EMBL/GenBank/DDBJ whole genome shotgun (WGS) entry which is preliminary data.</text>
</comment>
<evidence type="ECO:0000313" key="3">
    <source>
        <dbReference type="Proteomes" id="UP000570361"/>
    </source>
</evidence>
<dbReference type="Gene3D" id="3.40.50.880">
    <property type="match status" value="1"/>
</dbReference>
<keyword evidence="3" id="KW-1185">Reference proteome</keyword>
<accession>A0A7W5FP26</accession>
<dbReference type="GO" id="GO:0006012">
    <property type="term" value="P:galactose metabolic process"/>
    <property type="evidence" value="ECO:0007669"/>
    <property type="project" value="InterPro"/>
</dbReference>
<dbReference type="AlphaFoldDB" id="A0A7W5FP26"/>
<reference evidence="2 3" key="1">
    <citation type="submission" date="2020-08" db="EMBL/GenBank/DDBJ databases">
        <title>Genomic Encyclopedia of Type Strains, Phase III (KMG-III): the genomes of soil and plant-associated and newly described type strains.</title>
        <authorList>
            <person name="Whitman W."/>
        </authorList>
    </citation>
    <scope>NUCLEOTIDE SEQUENCE [LARGE SCALE GENOMIC DNA]</scope>
    <source>
        <strain evidence="2 3">CECT 5862</strain>
    </source>
</reference>
<dbReference type="EMBL" id="JACHXK010000008">
    <property type="protein sequence ID" value="MBB3111614.1"/>
    <property type="molecule type" value="Genomic_DNA"/>
</dbReference>
<dbReference type="InterPro" id="IPR029062">
    <property type="entry name" value="Class_I_gatase-like"/>
</dbReference>
<evidence type="ECO:0000313" key="2">
    <source>
        <dbReference type="EMBL" id="MBB3111614.1"/>
    </source>
</evidence>
<protein>
    <submittedName>
        <fullName evidence="2">Beta-galactosidase GanA</fullName>
    </submittedName>
</protein>
<dbReference type="Pfam" id="PF08533">
    <property type="entry name" value="Glyco_hydro_42C"/>
    <property type="match status" value="1"/>
</dbReference>
<dbReference type="InterPro" id="IPR013739">
    <property type="entry name" value="Beta_galactosidase_C"/>
</dbReference>
<gene>
    <name evidence="2" type="ORF">FHS18_003682</name>
</gene>
<dbReference type="InterPro" id="IPR013780">
    <property type="entry name" value="Glyco_hydro_b"/>
</dbReference>
<evidence type="ECO:0000259" key="1">
    <source>
        <dbReference type="Pfam" id="PF08533"/>
    </source>
</evidence>
<dbReference type="GO" id="GO:0004565">
    <property type="term" value="F:beta-galactosidase activity"/>
    <property type="evidence" value="ECO:0007669"/>
    <property type="project" value="InterPro"/>
</dbReference>
<dbReference type="SUPFAM" id="SSF51011">
    <property type="entry name" value="Glycosyl hydrolase domain"/>
    <property type="match status" value="1"/>
</dbReference>
<proteinExistence type="predicted"/>
<organism evidence="2 3">
    <name type="scientific">Paenibacillus phyllosphaerae</name>
    <dbReference type="NCBI Taxonomy" id="274593"/>
    <lineage>
        <taxon>Bacteria</taxon>
        <taxon>Bacillati</taxon>
        <taxon>Bacillota</taxon>
        <taxon>Bacilli</taxon>
        <taxon>Bacillales</taxon>
        <taxon>Paenibacillaceae</taxon>
        <taxon>Paenibacillus</taxon>
    </lineage>
</organism>